<dbReference type="AlphaFoldDB" id="A0A811L254"/>
<dbReference type="Proteomes" id="UP000614601">
    <property type="component" value="Unassembled WGS sequence"/>
</dbReference>
<reference evidence="1" key="1">
    <citation type="submission" date="2020-09" db="EMBL/GenBank/DDBJ databases">
        <authorList>
            <person name="Kikuchi T."/>
        </authorList>
    </citation>
    <scope>NUCLEOTIDE SEQUENCE</scope>
    <source>
        <strain evidence="1">SH1</strain>
    </source>
</reference>
<evidence type="ECO:0000313" key="1">
    <source>
        <dbReference type="EMBL" id="CAD5221217.1"/>
    </source>
</evidence>
<evidence type="ECO:0000313" key="2">
    <source>
        <dbReference type="Proteomes" id="UP000614601"/>
    </source>
</evidence>
<dbReference type="EMBL" id="CAJFDH010000004">
    <property type="protein sequence ID" value="CAD5221217.1"/>
    <property type="molecule type" value="Genomic_DNA"/>
</dbReference>
<dbReference type="EMBL" id="CAJFCW020000004">
    <property type="protein sequence ID" value="CAG9114759.1"/>
    <property type="molecule type" value="Genomic_DNA"/>
</dbReference>
<organism evidence="1 2">
    <name type="scientific">Bursaphelenchus okinawaensis</name>
    <dbReference type="NCBI Taxonomy" id="465554"/>
    <lineage>
        <taxon>Eukaryota</taxon>
        <taxon>Metazoa</taxon>
        <taxon>Ecdysozoa</taxon>
        <taxon>Nematoda</taxon>
        <taxon>Chromadorea</taxon>
        <taxon>Rhabditida</taxon>
        <taxon>Tylenchina</taxon>
        <taxon>Tylenchomorpha</taxon>
        <taxon>Aphelenchoidea</taxon>
        <taxon>Aphelenchoididae</taxon>
        <taxon>Bursaphelenchus</taxon>
    </lineage>
</organism>
<name>A0A811L254_9BILA</name>
<sequence length="197" mass="23177">MEKIGKLNQDIWDIIIKHSELTSVTNLARAGRRFNNYVGLDFHKLCVVNHIFRLPGESWADAFADAHRRLWIVAESFTDEVLYLRRMVWFNDTYVYELATGRPLFTQARKRMTFNSSVFKYHTFENIVEEVLSTKTTFMDNMRELEHTTEHYCARVVQDKLLVYDVSKGVQYELPLNPSFGKVRSVLFFGSLQLCFD</sequence>
<gene>
    <name evidence="1" type="ORF">BOKJ2_LOCUS9334</name>
</gene>
<comment type="caution">
    <text evidence="1">The sequence shown here is derived from an EMBL/GenBank/DDBJ whole genome shotgun (WGS) entry which is preliminary data.</text>
</comment>
<keyword evidence="2" id="KW-1185">Reference proteome</keyword>
<dbReference type="Proteomes" id="UP000783686">
    <property type="component" value="Unassembled WGS sequence"/>
</dbReference>
<proteinExistence type="predicted"/>
<protein>
    <submittedName>
        <fullName evidence="1">Uncharacterized protein</fullName>
    </submittedName>
</protein>
<accession>A0A811L254</accession>